<keyword evidence="1" id="KW-0548">Nucleotidyltransferase</keyword>
<dbReference type="PANTHER" id="PTHR47150:SF5">
    <property type="entry name" value="OS07G0546750 PROTEIN"/>
    <property type="match status" value="1"/>
</dbReference>
<protein>
    <submittedName>
        <fullName evidence="1">Reverse transcriptase domain-containing protein</fullName>
    </submittedName>
</protein>
<proteinExistence type="predicted"/>
<sequence>MIGNYAYFSELNENIIGRIKFGDGSCVRIKGKDCVEIKQERYARKILKEVGMEDCNATLYPMEKDLKLSKAEDEQEVEATQYQKMVGCLRYILHTRLDLTHSVGVDIVIVVIMLTLMMDEALMDMFPISVVVEHVFGENQRVESLTKALGHIRFKEIRSLLGVQELPSSTQNYSNQPQKESVNLINIFNVSSEDYLEDLFPKRPSGNPTFLPHSELTSPEVTNDIFDSEGCNVLSEKWPDLDSIKDLHPHFYDNPLSGSTTYSFSSNSSLEEFTDELALITYPLEYDDNLQFDIEFDLQEIEFLLYHDKDFSLKDSIDQKDPANLAAIFVDPIPEMFTDEHASDYSSPLIFDVYDDEFLEVESDSVNIYDDPFDSNGEKIKEFTLLIDELDLPCDFLLPSEYDLFNSQDFSRVDVLPSTNNEDKVFNPGILIQEKPVEIITRVVQDKKLAISNTSLVFEDFDPPFYEPLFFKVGLTETAGIRLTETAGIRLTETAGILSILTRTVLDCIMKVLAEHNENMRHGNIVHWTEHEVQLPDIDDQPYSSIQESCEERRIYYNMFIRLLEKYAFLTRLQIINAQWKDYSIAQSQMAYGAVLDALDEYLQMGATTVLTYKAQFSRGDHWPDPFILLEAIASQDFWIWHAFFGVSGVNNDVNILRQSSIFNDLKSGRAPDVPFMANNEHYKRGYYLSDRILRDVATWTIGCNVHMIILHNMIIHDNGEAISPDYFPEEQHREDDPARTHEESMQVTQEIINRTTHLSLKADLVKHIRNNAN</sequence>
<accession>A0A6L2NQL6</accession>
<dbReference type="EMBL" id="BKCJ010009412">
    <property type="protein sequence ID" value="GEU86844.1"/>
    <property type="molecule type" value="Genomic_DNA"/>
</dbReference>
<evidence type="ECO:0000313" key="1">
    <source>
        <dbReference type="EMBL" id="GEU86844.1"/>
    </source>
</evidence>
<gene>
    <name evidence="1" type="ORF">Tci_058822</name>
</gene>
<reference evidence="1" key="1">
    <citation type="journal article" date="2019" name="Sci. Rep.">
        <title>Draft genome of Tanacetum cinerariifolium, the natural source of mosquito coil.</title>
        <authorList>
            <person name="Yamashiro T."/>
            <person name="Shiraishi A."/>
            <person name="Satake H."/>
            <person name="Nakayama K."/>
        </authorList>
    </citation>
    <scope>NUCLEOTIDE SEQUENCE</scope>
</reference>
<comment type="caution">
    <text evidence="1">The sequence shown here is derived from an EMBL/GenBank/DDBJ whole genome shotgun (WGS) entry which is preliminary data.</text>
</comment>
<dbReference type="AlphaFoldDB" id="A0A6L2NQL6"/>
<dbReference type="PANTHER" id="PTHR47150">
    <property type="entry name" value="OS12G0169200 PROTEIN"/>
    <property type="match status" value="1"/>
</dbReference>
<organism evidence="1">
    <name type="scientific">Tanacetum cinerariifolium</name>
    <name type="common">Dalmatian daisy</name>
    <name type="synonym">Chrysanthemum cinerariifolium</name>
    <dbReference type="NCBI Taxonomy" id="118510"/>
    <lineage>
        <taxon>Eukaryota</taxon>
        <taxon>Viridiplantae</taxon>
        <taxon>Streptophyta</taxon>
        <taxon>Embryophyta</taxon>
        <taxon>Tracheophyta</taxon>
        <taxon>Spermatophyta</taxon>
        <taxon>Magnoliopsida</taxon>
        <taxon>eudicotyledons</taxon>
        <taxon>Gunneridae</taxon>
        <taxon>Pentapetalae</taxon>
        <taxon>asterids</taxon>
        <taxon>campanulids</taxon>
        <taxon>Asterales</taxon>
        <taxon>Asteraceae</taxon>
        <taxon>Asteroideae</taxon>
        <taxon>Anthemideae</taxon>
        <taxon>Anthemidinae</taxon>
        <taxon>Tanacetum</taxon>
    </lineage>
</organism>
<name>A0A6L2NQL6_TANCI</name>
<keyword evidence="1" id="KW-0695">RNA-directed DNA polymerase</keyword>
<dbReference type="Pfam" id="PF04827">
    <property type="entry name" value="Plant_tran"/>
    <property type="match status" value="1"/>
</dbReference>
<keyword evidence="1" id="KW-0808">Transferase</keyword>
<dbReference type="InterPro" id="IPR006912">
    <property type="entry name" value="Harbinger_derived_prot"/>
</dbReference>
<dbReference type="GO" id="GO:0003964">
    <property type="term" value="F:RNA-directed DNA polymerase activity"/>
    <property type="evidence" value="ECO:0007669"/>
    <property type="project" value="UniProtKB-KW"/>
</dbReference>